<reference evidence="1" key="2">
    <citation type="journal article" date="2020" name="Nat. Commun.">
        <title>Large-scale genome sequencing of mycorrhizal fungi provides insights into the early evolution of symbiotic traits.</title>
        <authorList>
            <person name="Miyauchi S."/>
            <person name="Kiss E."/>
            <person name="Kuo A."/>
            <person name="Drula E."/>
            <person name="Kohler A."/>
            <person name="Sanchez-Garcia M."/>
            <person name="Morin E."/>
            <person name="Andreopoulos B."/>
            <person name="Barry K.W."/>
            <person name="Bonito G."/>
            <person name="Buee M."/>
            <person name="Carver A."/>
            <person name="Chen C."/>
            <person name="Cichocki N."/>
            <person name="Clum A."/>
            <person name="Culley D."/>
            <person name="Crous P.W."/>
            <person name="Fauchery L."/>
            <person name="Girlanda M."/>
            <person name="Hayes R.D."/>
            <person name="Keri Z."/>
            <person name="LaButti K."/>
            <person name="Lipzen A."/>
            <person name="Lombard V."/>
            <person name="Magnuson J."/>
            <person name="Maillard F."/>
            <person name="Murat C."/>
            <person name="Nolan M."/>
            <person name="Ohm R.A."/>
            <person name="Pangilinan J."/>
            <person name="Pereira M.F."/>
            <person name="Perotto S."/>
            <person name="Peter M."/>
            <person name="Pfister S."/>
            <person name="Riley R."/>
            <person name="Sitrit Y."/>
            <person name="Stielow J.B."/>
            <person name="Szollosi G."/>
            <person name="Zifcakova L."/>
            <person name="Stursova M."/>
            <person name="Spatafora J.W."/>
            <person name="Tedersoo L."/>
            <person name="Vaario L.M."/>
            <person name="Yamada A."/>
            <person name="Yan M."/>
            <person name="Wang P."/>
            <person name="Xu J."/>
            <person name="Bruns T."/>
            <person name="Baldrian P."/>
            <person name="Vilgalys R."/>
            <person name="Dunand C."/>
            <person name="Henrissat B."/>
            <person name="Grigoriev I.V."/>
            <person name="Hibbett D."/>
            <person name="Nagy L.G."/>
            <person name="Martin F.M."/>
        </authorList>
    </citation>
    <scope>NUCLEOTIDE SEQUENCE</scope>
    <source>
        <strain evidence="1">P2</strain>
    </source>
</reference>
<reference evidence="1" key="1">
    <citation type="submission" date="2019-10" db="EMBL/GenBank/DDBJ databases">
        <authorList>
            <consortium name="DOE Joint Genome Institute"/>
            <person name="Kuo A."/>
            <person name="Miyauchi S."/>
            <person name="Kiss E."/>
            <person name="Drula E."/>
            <person name="Kohler A."/>
            <person name="Sanchez-Garcia M."/>
            <person name="Andreopoulos B."/>
            <person name="Barry K.W."/>
            <person name="Bonito G."/>
            <person name="Buee M."/>
            <person name="Carver A."/>
            <person name="Chen C."/>
            <person name="Cichocki N."/>
            <person name="Clum A."/>
            <person name="Culley D."/>
            <person name="Crous P.W."/>
            <person name="Fauchery L."/>
            <person name="Girlanda M."/>
            <person name="Hayes R."/>
            <person name="Keri Z."/>
            <person name="Labutti K."/>
            <person name="Lipzen A."/>
            <person name="Lombard V."/>
            <person name="Magnuson J."/>
            <person name="Maillard F."/>
            <person name="Morin E."/>
            <person name="Murat C."/>
            <person name="Nolan M."/>
            <person name="Ohm R."/>
            <person name="Pangilinan J."/>
            <person name="Pereira M."/>
            <person name="Perotto S."/>
            <person name="Peter M."/>
            <person name="Riley R."/>
            <person name="Sitrit Y."/>
            <person name="Stielow B."/>
            <person name="Szollosi G."/>
            <person name="Zifcakova L."/>
            <person name="Stursova M."/>
            <person name="Spatafora J.W."/>
            <person name="Tedersoo L."/>
            <person name="Vaario L.-M."/>
            <person name="Yamada A."/>
            <person name="Yan M."/>
            <person name="Wang P."/>
            <person name="Xu J."/>
            <person name="Bruns T."/>
            <person name="Baldrian P."/>
            <person name="Vilgalys R."/>
            <person name="Henrissat B."/>
            <person name="Grigoriev I.V."/>
            <person name="Hibbett D."/>
            <person name="Nagy L.G."/>
            <person name="Martin F.M."/>
        </authorList>
    </citation>
    <scope>NUCLEOTIDE SEQUENCE</scope>
    <source>
        <strain evidence="1">P2</strain>
    </source>
</reference>
<keyword evidence="2" id="KW-1185">Reference proteome</keyword>
<protein>
    <submittedName>
        <fullName evidence="1">Alpha/beta-hydrolase</fullName>
    </submittedName>
</protein>
<accession>A0ACB6ZMQ0</accession>
<sequence>MFTTAFSLALLPLLLLPLALGYPRGGIEQQAYDDLVRYTKYSSAVYQTLCIRPLGNTLVAQFSEITTHTNGFFARDDSRKEIVLVFRGSDANTLADYFTDSAVVLAPLSSPGVLPPDNTTAVHWGFLRAFNSVAETVISIMEEQYTFYPRYRLVCTGHSLGGALASLAAVTLRSNIPGLAGRIKLFTFGQPRTGNLAFSQFVEELLGPFNIYRAVHHYDGVPTIIPCYLGYHHFFTEYWQFKDPAKSTHVTRCTDSAEDRNCSRSIISTGINPDHFVYFNHVMTAEPWLCLEDP</sequence>
<dbReference type="Proteomes" id="UP000886501">
    <property type="component" value="Unassembled WGS sequence"/>
</dbReference>
<proteinExistence type="predicted"/>
<gene>
    <name evidence="1" type="ORF">BDM02DRAFT_3185033</name>
</gene>
<evidence type="ECO:0000313" key="2">
    <source>
        <dbReference type="Proteomes" id="UP000886501"/>
    </source>
</evidence>
<dbReference type="EMBL" id="MU117980">
    <property type="protein sequence ID" value="KAF9650877.1"/>
    <property type="molecule type" value="Genomic_DNA"/>
</dbReference>
<evidence type="ECO:0000313" key="1">
    <source>
        <dbReference type="EMBL" id="KAF9650877.1"/>
    </source>
</evidence>
<comment type="caution">
    <text evidence="1">The sequence shown here is derived from an EMBL/GenBank/DDBJ whole genome shotgun (WGS) entry which is preliminary data.</text>
</comment>
<organism evidence="1 2">
    <name type="scientific">Thelephora ganbajun</name>
    <name type="common">Ganba fungus</name>
    <dbReference type="NCBI Taxonomy" id="370292"/>
    <lineage>
        <taxon>Eukaryota</taxon>
        <taxon>Fungi</taxon>
        <taxon>Dikarya</taxon>
        <taxon>Basidiomycota</taxon>
        <taxon>Agaricomycotina</taxon>
        <taxon>Agaricomycetes</taxon>
        <taxon>Thelephorales</taxon>
        <taxon>Thelephoraceae</taxon>
        <taxon>Thelephora</taxon>
    </lineage>
</organism>
<name>A0ACB6ZMQ0_THEGA</name>